<dbReference type="Proteomes" id="UP001632038">
    <property type="component" value="Unassembled WGS sequence"/>
</dbReference>
<evidence type="ECO:0000313" key="2">
    <source>
        <dbReference type="Proteomes" id="UP001632038"/>
    </source>
</evidence>
<gene>
    <name evidence="1" type="ORF">CASFOL_034089</name>
</gene>
<proteinExistence type="predicted"/>
<name>A0ABD3BWM9_9LAMI</name>
<organism evidence="1 2">
    <name type="scientific">Castilleja foliolosa</name>
    <dbReference type="NCBI Taxonomy" id="1961234"/>
    <lineage>
        <taxon>Eukaryota</taxon>
        <taxon>Viridiplantae</taxon>
        <taxon>Streptophyta</taxon>
        <taxon>Embryophyta</taxon>
        <taxon>Tracheophyta</taxon>
        <taxon>Spermatophyta</taxon>
        <taxon>Magnoliopsida</taxon>
        <taxon>eudicotyledons</taxon>
        <taxon>Gunneridae</taxon>
        <taxon>Pentapetalae</taxon>
        <taxon>asterids</taxon>
        <taxon>lamiids</taxon>
        <taxon>Lamiales</taxon>
        <taxon>Orobanchaceae</taxon>
        <taxon>Pedicularideae</taxon>
        <taxon>Castillejinae</taxon>
        <taxon>Castilleja</taxon>
    </lineage>
</organism>
<reference evidence="2" key="1">
    <citation type="journal article" date="2024" name="IScience">
        <title>Strigolactones Initiate the Formation of Haustorium-like Structures in Castilleja.</title>
        <authorList>
            <person name="Buerger M."/>
            <person name="Peterson D."/>
            <person name="Chory J."/>
        </authorList>
    </citation>
    <scope>NUCLEOTIDE SEQUENCE [LARGE SCALE GENOMIC DNA]</scope>
</reference>
<dbReference type="EMBL" id="JAVIJP010000061">
    <property type="protein sequence ID" value="KAL3621893.1"/>
    <property type="molecule type" value="Genomic_DNA"/>
</dbReference>
<sequence>MVNIFDENHPQVLRKYHANHYHIDIWTKDMERSILETMIGMKEKTQQNGAKLAYLSVCLPLFKDVLRRNFGSNISQYAIKERVKEMHTRYYRWKDILAHPGVYRDEETGLVSIDTTITQIHGEEVFDERYHLYDMPPLWNEMDLALGNRRV</sequence>
<protein>
    <submittedName>
        <fullName evidence="1">Uncharacterized protein</fullName>
    </submittedName>
</protein>
<accession>A0ABD3BWM9</accession>
<comment type="caution">
    <text evidence="1">The sequence shown here is derived from an EMBL/GenBank/DDBJ whole genome shotgun (WGS) entry which is preliminary data.</text>
</comment>
<evidence type="ECO:0000313" key="1">
    <source>
        <dbReference type="EMBL" id="KAL3621893.1"/>
    </source>
</evidence>
<dbReference type="AlphaFoldDB" id="A0ABD3BWM9"/>
<keyword evidence="2" id="KW-1185">Reference proteome</keyword>